<dbReference type="FunFam" id="1.10.150.50:FF:000039">
    <property type="entry name" value="GA-binding protein alpha chain, putative"/>
    <property type="match status" value="1"/>
</dbReference>
<dbReference type="Pfam" id="PF02198">
    <property type="entry name" value="SAM_PNT"/>
    <property type="match status" value="1"/>
</dbReference>
<dbReference type="Pfam" id="PF11620">
    <property type="entry name" value="GABP-alpha"/>
    <property type="match status" value="1"/>
</dbReference>
<dbReference type="OrthoDB" id="10067219at2759"/>
<dbReference type="InterPro" id="IPR046328">
    <property type="entry name" value="ETS_fam"/>
</dbReference>
<protein>
    <recommendedName>
        <fullName evidence="12">DNA-binding protein Ets97D</fullName>
    </recommendedName>
</protein>
<dbReference type="Gene3D" id="3.10.20.90">
    <property type="entry name" value="Phosphatidylinositol 3-kinase Catalytic Subunit, Chain A, domain 1"/>
    <property type="match status" value="1"/>
</dbReference>
<dbReference type="Gene3D" id="1.10.150.50">
    <property type="entry name" value="Transcription Factor, Ets-1"/>
    <property type="match status" value="1"/>
</dbReference>
<dbReference type="GO" id="GO:0043565">
    <property type="term" value="F:sequence-specific DNA binding"/>
    <property type="evidence" value="ECO:0007669"/>
    <property type="project" value="InterPro"/>
</dbReference>
<feature type="compositionally biased region" description="Pro residues" evidence="7">
    <location>
        <begin position="344"/>
        <end position="362"/>
    </location>
</feature>
<dbReference type="GO" id="GO:0005634">
    <property type="term" value="C:nucleus"/>
    <property type="evidence" value="ECO:0007669"/>
    <property type="project" value="UniProtKB-SubCell"/>
</dbReference>
<keyword evidence="5 6" id="KW-0539">Nucleus</keyword>
<dbReference type="SMART" id="SM00251">
    <property type="entry name" value="SAM_PNT"/>
    <property type="match status" value="1"/>
</dbReference>
<dbReference type="PROSITE" id="PS00346">
    <property type="entry name" value="ETS_DOMAIN_2"/>
    <property type="match status" value="1"/>
</dbReference>
<feature type="region of interest" description="Disordered" evidence="7">
    <location>
        <begin position="314"/>
        <end position="383"/>
    </location>
</feature>
<sequence>MAHSSQHSDSERSYNGDDDYGLKPIKMEPETLLTQDDDILSSLDHQSSALDIETNYPDVDSIIGDDNSNEGVLSQHMDIREPLSKLKNLLQIRTNYDISDFKFWLQDSQELEGHKNLVDQCVQGEGLVQVNVEIKYHQKKINIVDVLKPAEDYSEEPENTEPVAPQEHGKSKVLRWMIDTHFKQEQDRLKIPYDPMLWDQTHVKHWIQWAVRQFNLKKIHLSDWNITGAELCALQMTDFHIKAPDDPGDVFWTHLELLKKCKFVAVVQPDPELNENPVENNKKKSHTSNKTKLNTNVNSSTKINSIQHNQMKMNPTQSNQTKINPIQSSQSQVQLPGPYHRPLQPRPPSIYHQPPPPPPTPPHLNGNTSQESSTAESGTSTQTVQLNKTTNTGQIQLWQFLLELLTSKEHRGIILWEGTEGQFRLQRPETVAQLWGKRKNKPSMNYEKLSRALRYYYEGDMISKVSGKRFAYKFDCDLKSILGYSAAELSRLVNGQKRNAISDDDLSE</sequence>
<dbReference type="InterPro" id="IPR013761">
    <property type="entry name" value="SAM/pointed_sf"/>
</dbReference>
<dbReference type="PRINTS" id="PR00454">
    <property type="entry name" value="ETSDOMAIN"/>
</dbReference>
<dbReference type="PROSITE" id="PS00345">
    <property type="entry name" value="ETS_DOMAIN_1"/>
    <property type="match status" value="1"/>
</dbReference>
<evidence type="ECO:0000256" key="2">
    <source>
        <dbReference type="ARBA" id="ARBA00005562"/>
    </source>
</evidence>
<dbReference type="AlphaFoldDB" id="A0A835CS73"/>
<feature type="compositionally biased region" description="Basic and acidic residues" evidence="7">
    <location>
        <begin position="1"/>
        <end position="15"/>
    </location>
</feature>
<keyword evidence="3" id="KW-0597">Phosphoprotein</keyword>
<dbReference type="EMBL" id="JACMRX010000002">
    <property type="protein sequence ID" value="KAF7994679.1"/>
    <property type="molecule type" value="Genomic_DNA"/>
</dbReference>
<dbReference type="SUPFAM" id="SSF47769">
    <property type="entry name" value="SAM/Pointed domain"/>
    <property type="match status" value="1"/>
</dbReference>
<feature type="region of interest" description="Disordered" evidence="7">
    <location>
        <begin position="1"/>
        <end position="26"/>
    </location>
</feature>
<evidence type="ECO:0000256" key="4">
    <source>
        <dbReference type="ARBA" id="ARBA00023125"/>
    </source>
</evidence>
<dbReference type="FunFam" id="1.10.10.10:FF:000200">
    <property type="entry name" value="GA-binding protein alpha chain, putative"/>
    <property type="match status" value="1"/>
</dbReference>
<gene>
    <name evidence="10" type="ORF">HCN44_004151</name>
</gene>
<evidence type="ECO:0000259" key="8">
    <source>
        <dbReference type="PROSITE" id="PS50061"/>
    </source>
</evidence>
<dbReference type="PROSITE" id="PS51433">
    <property type="entry name" value="PNT"/>
    <property type="match status" value="1"/>
</dbReference>
<feature type="compositionally biased region" description="Polar residues" evidence="7">
    <location>
        <begin position="365"/>
        <end position="383"/>
    </location>
</feature>
<reference evidence="10 11" key="1">
    <citation type="submission" date="2020-08" db="EMBL/GenBank/DDBJ databases">
        <title>Aphidius gifuensis genome sequencing and assembly.</title>
        <authorList>
            <person name="Du Z."/>
        </authorList>
    </citation>
    <scope>NUCLEOTIDE SEQUENCE [LARGE SCALE GENOMIC DNA]</scope>
    <source>
        <strain evidence="10">YNYX2018</strain>
        <tissue evidence="10">Adults</tissue>
    </source>
</reference>
<feature type="compositionally biased region" description="Polar residues" evidence="7">
    <location>
        <begin position="314"/>
        <end position="334"/>
    </location>
</feature>
<accession>A0A835CS73</accession>
<feature type="region of interest" description="Disordered" evidence="7">
    <location>
        <begin position="272"/>
        <end position="300"/>
    </location>
</feature>
<dbReference type="InterPro" id="IPR024668">
    <property type="entry name" value="GABP_asu_N"/>
</dbReference>
<evidence type="ECO:0000313" key="11">
    <source>
        <dbReference type="Proteomes" id="UP000639338"/>
    </source>
</evidence>
<evidence type="ECO:0000256" key="6">
    <source>
        <dbReference type="RuleBase" id="RU004019"/>
    </source>
</evidence>
<dbReference type="CDD" id="cd08534">
    <property type="entry name" value="SAM_PNT-GABP-alpha"/>
    <property type="match status" value="1"/>
</dbReference>
<proteinExistence type="inferred from homology"/>
<dbReference type="GO" id="GO:0030154">
    <property type="term" value="P:cell differentiation"/>
    <property type="evidence" value="ECO:0007669"/>
    <property type="project" value="TreeGrafter"/>
</dbReference>
<dbReference type="InterPro" id="IPR003118">
    <property type="entry name" value="Pointed_dom"/>
</dbReference>
<organism evidence="10 11">
    <name type="scientific">Aphidius gifuensis</name>
    <name type="common">Parasitoid wasp</name>
    <dbReference type="NCBI Taxonomy" id="684658"/>
    <lineage>
        <taxon>Eukaryota</taxon>
        <taxon>Metazoa</taxon>
        <taxon>Ecdysozoa</taxon>
        <taxon>Arthropoda</taxon>
        <taxon>Hexapoda</taxon>
        <taxon>Insecta</taxon>
        <taxon>Pterygota</taxon>
        <taxon>Neoptera</taxon>
        <taxon>Endopterygota</taxon>
        <taxon>Hymenoptera</taxon>
        <taxon>Apocrita</taxon>
        <taxon>Ichneumonoidea</taxon>
        <taxon>Braconidae</taxon>
        <taxon>Aphidiinae</taxon>
        <taxon>Aphidius</taxon>
    </lineage>
</organism>
<comment type="similarity">
    <text evidence="2 6">Belongs to the ETS family.</text>
</comment>
<dbReference type="FunFam" id="3.10.20.90:FF:000251">
    <property type="entry name" value="DNA-binding protein Ets97D"/>
    <property type="match status" value="1"/>
</dbReference>
<dbReference type="InterPro" id="IPR036388">
    <property type="entry name" value="WH-like_DNA-bd_sf"/>
</dbReference>
<dbReference type="InterPro" id="IPR000418">
    <property type="entry name" value="Ets_dom"/>
</dbReference>
<dbReference type="Pfam" id="PF00178">
    <property type="entry name" value="Ets"/>
    <property type="match status" value="1"/>
</dbReference>
<feature type="domain" description="PNT" evidence="9">
    <location>
        <begin position="177"/>
        <end position="262"/>
    </location>
</feature>
<dbReference type="InterPro" id="IPR036390">
    <property type="entry name" value="WH_DNA-bd_sf"/>
</dbReference>
<evidence type="ECO:0000256" key="3">
    <source>
        <dbReference type="ARBA" id="ARBA00022553"/>
    </source>
</evidence>
<name>A0A835CS73_APHGI</name>
<dbReference type="SMART" id="SM00413">
    <property type="entry name" value="ETS"/>
    <property type="match status" value="1"/>
</dbReference>
<dbReference type="PROSITE" id="PS50061">
    <property type="entry name" value="ETS_DOMAIN_3"/>
    <property type="match status" value="1"/>
</dbReference>
<evidence type="ECO:0000256" key="7">
    <source>
        <dbReference type="SAM" id="MobiDB-lite"/>
    </source>
</evidence>
<evidence type="ECO:0000256" key="5">
    <source>
        <dbReference type="ARBA" id="ARBA00023242"/>
    </source>
</evidence>
<dbReference type="SUPFAM" id="SSF46785">
    <property type="entry name" value="Winged helix' DNA-binding domain"/>
    <property type="match status" value="1"/>
</dbReference>
<evidence type="ECO:0000256" key="1">
    <source>
        <dbReference type="ARBA" id="ARBA00004123"/>
    </source>
</evidence>
<keyword evidence="11" id="KW-1185">Reference proteome</keyword>
<keyword evidence="4 6" id="KW-0238">DNA-binding</keyword>
<evidence type="ECO:0008006" key="12">
    <source>
        <dbReference type="Google" id="ProtNLM"/>
    </source>
</evidence>
<feature type="domain" description="ETS" evidence="8">
    <location>
        <begin position="395"/>
        <end position="475"/>
    </location>
</feature>
<dbReference type="Gene3D" id="1.10.10.10">
    <property type="entry name" value="Winged helix-like DNA-binding domain superfamily/Winged helix DNA-binding domain"/>
    <property type="match status" value="1"/>
</dbReference>
<dbReference type="PANTHER" id="PTHR11849:SF195">
    <property type="entry name" value="GA-BINDING PROTEIN ALPHA CHAIN"/>
    <property type="match status" value="1"/>
</dbReference>
<dbReference type="PANTHER" id="PTHR11849">
    <property type="entry name" value="ETS"/>
    <property type="match status" value="1"/>
</dbReference>
<dbReference type="Proteomes" id="UP000639338">
    <property type="component" value="Unassembled WGS sequence"/>
</dbReference>
<comment type="subcellular location">
    <subcellularLocation>
        <location evidence="1 6">Nucleus</location>
    </subcellularLocation>
</comment>
<evidence type="ECO:0000313" key="10">
    <source>
        <dbReference type="EMBL" id="KAF7994679.1"/>
    </source>
</evidence>
<comment type="caution">
    <text evidence="10">The sequence shown here is derived from an EMBL/GenBank/DDBJ whole genome shotgun (WGS) entry which is preliminary data.</text>
</comment>
<evidence type="ECO:0000259" key="9">
    <source>
        <dbReference type="PROSITE" id="PS51433"/>
    </source>
</evidence>
<dbReference type="GO" id="GO:0000981">
    <property type="term" value="F:DNA-binding transcription factor activity, RNA polymerase II-specific"/>
    <property type="evidence" value="ECO:0007669"/>
    <property type="project" value="TreeGrafter"/>
</dbReference>